<proteinExistence type="predicted"/>
<dbReference type="PATRIC" id="fig|743698.3.peg.559"/>
<reference evidence="3 4" key="1">
    <citation type="journal article" date="2015" name="Genome Biol. Evol.">
        <title>Found and Lost: The Fates of Horizontally Acquired Genes in Arthropod-Symbiotic Spiroplasma.</title>
        <authorList>
            <person name="Lo W.S."/>
            <person name="Gasparich G.E."/>
            <person name="Kuo C.H."/>
        </authorList>
    </citation>
    <scope>NUCLEOTIDE SEQUENCE [LARGE SCALE GENOMIC DNA]</scope>
    <source>
        <strain evidence="4">TDA-040725-5</strain>
    </source>
</reference>
<evidence type="ECO:0000313" key="3">
    <source>
        <dbReference type="EMBL" id="AKM54132.1"/>
    </source>
</evidence>
<feature type="compositionally biased region" description="Low complexity" evidence="1">
    <location>
        <begin position="25"/>
        <end position="34"/>
    </location>
</feature>
<evidence type="ECO:0000313" key="4">
    <source>
        <dbReference type="Proteomes" id="UP000035661"/>
    </source>
</evidence>
<feature type="compositionally biased region" description="Basic and acidic residues" evidence="1">
    <location>
        <begin position="46"/>
        <end position="57"/>
    </location>
</feature>
<dbReference type="Proteomes" id="UP000035661">
    <property type="component" value="Chromosome"/>
</dbReference>
<reference evidence="4" key="2">
    <citation type="submission" date="2015-06" db="EMBL/GenBank/DDBJ databases">
        <title>Complete genome sequence of Spiroplasma eriocheiris TDA-040725-5 (DSM 21848).</title>
        <authorList>
            <person name="Lo W.-S."/>
            <person name="Kuo C.-H."/>
        </authorList>
    </citation>
    <scope>NUCLEOTIDE SEQUENCE [LARGE SCALE GENOMIC DNA]</scope>
    <source>
        <strain evidence="4">TDA-040725-5</strain>
    </source>
</reference>
<name>A0A0H3XMH2_9MOLU</name>
<feature type="region of interest" description="Disordered" evidence="1">
    <location>
        <begin position="21"/>
        <end position="58"/>
    </location>
</feature>
<keyword evidence="4" id="KW-1185">Reference proteome</keyword>
<gene>
    <name evidence="3" type="ORF">SERIO_v1c05600</name>
</gene>
<dbReference type="EMBL" id="CP011856">
    <property type="protein sequence ID" value="AKM54132.1"/>
    <property type="molecule type" value="Genomic_DNA"/>
</dbReference>
<organism evidence="3 4">
    <name type="scientific">Spiroplasma eriocheiris</name>
    <dbReference type="NCBI Taxonomy" id="315358"/>
    <lineage>
        <taxon>Bacteria</taxon>
        <taxon>Bacillati</taxon>
        <taxon>Mycoplasmatota</taxon>
        <taxon>Mollicutes</taxon>
        <taxon>Entomoplasmatales</taxon>
        <taxon>Spiroplasmataceae</taxon>
        <taxon>Spiroplasma</taxon>
    </lineage>
</organism>
<keyword evidence="2" id="KW-0732">Signal</keyword>
<protein>
    <recommendedName>
        <fullName evidence="5">Lipoprotein</fullName>
    </recommendedName>
</protein>
<evidence type="ECO:0000256" key="2">
    <source>
        <dbReference type="SAM" id="SignalP"/>
    </source>
</evidence>
<feature type="chain" id="PRO_5005204276" description="Lipoprotein" evidence="2">
    <location>
        <begin position="23"/>
        <end position="364"/>
    </location>
</feature>
<evidence type="ECO:0008006" key="5">
    <source>
        <dbReference type="Google" id="ProtNLM"/>
    </source>
</evidence>
<dbReference type="AlphaFoldDB" id="A0A0H3XMH2"/>
<accession>A0A0H3XMH2</accession>
<evidence type="ECO:0000256" key="1">
    <source>
        <dbReference type="SAM" id="MobiDB-lite"/>
    </source>
</evidence>
<sequence>MRWLIKLLSLTIVVGGLTPLSACKNTNSSPTNHKPTPPPIDPDDNNNDHNNGEDENPHNTVIIHSEINGYEQEKEALTSFLKQVTFNNAFEQDWNRSSKTTAVRSLPTLLYNWIFYNYDVQNINVGGETVNLTSFIEQIKPTVSITSNGTDKEYSFTNLNDWKYNSKYHTIDNIRLQFKLANHEGYVFDRTISVMFLEEDWGYVANMIDVGYRNNLIQYFKTNPNYWQTWITEWKTNTPTTQQIQVKLFSILKNFSRPSVMKNNPYFIDPLLYHYGVYKYGPDDHDQEEPTDEDIAGQFARSYKTTYEFFNDPWNLDDFFPTIEQDYQAIYFSYEANFSCEIKSFASTTSLFFNIQFSAIINKK</sequence>
<feature type="signal peptide" evidence="2">
    <location>
        <begin position="1"/>
        <end position="22"/>
    </location>
</feature>
<dbReference type="KEGG" id="seri:SERIO_v1c05600"/>
<dbReference type="RefSeq" id="WP_047791370.1">
    <property type="nucleotide sequence ID" value="NZ_CP011856.1"/>
</dbReference>